<feature type="compositionally biased region" description="Basic and acidic residues" evidence="1">
    <location>
        <begin position="86"/>
        <end position="95"/>
    </location>
</feature>
<comment type="caution">
    <text evidence="2">The sequence shown here is derived from an EMBL/GenBank/DDBJ whole genome shotgun (WGS) entry which is preliminary data.</text>
</comment>
<accession>A0A2P6PK56</accession>
<feature type="region of interest" description="Disordered" evidence="1">
    <location>
        <begin position="61"/>
        <end position="122"/>
    </location>
</feature>
<evidence type="ECO:0000313" key="2">
    <source>
        <dbReference type="EMBL" id="PRQ22314.1"/>
    </source>
</evidence>
<dbReference type="PIRSF" id="PIRSF031279">
    <property type="entry name" value="UCP031279"/>
    <property type="match status" value="1"/>
</dbReference>
<reference evidence="2 3" key="1">
    <citation type="journal article" date="2018" name="Nat. Genet.">
        <title>The Rosa genome provides new insights in the design of modern roses.</title>
        <authorList>
            <person name="Bendahmane M."/>
        </authorList>
    </citation>
    <scope>NUCLEOTIDE SEQUENCE [LARGE SCALE GENOMIC DNA]</scope>
    <source>
        <strain evidence="3">cv. Old Blush</strain>
    </source>
</reference>
<dbReference type="AlphaFoldDB" id="A0A2P6PK56"/>
<dbReference type="OrthoDB" id="694638at2759"/>
<proteinExistence type="predicted"/>
<dbReference type="EMBL" id="PDCK01000044">
    <property type="protein sequence ID" value="PRQ22314.1"/>
    <property type="molecule type" value="Genomic_DNA"/>
</dbReference>
<dbReference type="PANTHER" id="PTHR33526:SF20">
    <property type="entry name" value="VQ DOMAIN-CONTAINING PROTEIN"/>
    <property type="match status" value="1"/>
</dbReference>
<dbReference type="Gramene" id="PRQ22314">
    <property type="protein sequence ID" value="PRQ22314"/>
    <property type="gene ID" value="RchiOBHm_Chr6g0248931"/>
</dbReference>
<dbReference type="Proteomes" id="UP000238479">
    <property type="component" value="Chromosome 6"/>
</dbReference>
<gene>
    <name evidence="2" type="ORF">RchiOBHm_Chr6g0248931</name>
</gene>
<dbReference type="STRING" id="74649.A0A2P6PK56"/>
<evidence type="ECO:0000313" key="3">
    <source>
        <dbReference type="Proteomes" id="UP000238479"/>
    </source>
</evidence>
<dbReference type="InterPro" id="IPR016972">
    <property type="entry name" value="UCP031279"/>
</dbReference>
<organism evidence="2 3">
    <name type="scientific">Rosa chinensis</name>
    <name type="common">China rose</name>
    <dbReference type="NCBI Taxonomy" id="74649"/>
    <lineage>
        <taxon>Eukaryota</taxon>
        <taxon>Viridiplantae</taxon>
        <taxon>Streptophyta</taxon>
        <taxon>Embryophyta</taxon>
        <taxon>Tracheophyta</taxon>
        <taxon>Spermatophyta</taxon>
        <taxon>Magnoliopsida</taxon>
        <taxon>eudicotyledons</taxon>
        <taxon>Gunneridae</taxon>
        <taxon>Pentapetalae</taxon>
        <taxon>rosids</taxon>
        <taxon>fabids</taxon>
        <taxon>Rosales</taxon>
        <taxon>Rosaceae</taxon>
        <taxon>Rosoideae</taxon>
        <taxon>Rosoideae incertae sedis</taxon>
        <taxon>Rosa</taxon>
    </lineage>
</organism>
<dbReference type="PANTHER" id="PTHR33526">
    <property type="entry name" value="OS07G0123800 PROTEIN"/>
    <property type="match status" value="1"/>
</dbReference>
<keyword evidence="3" id="KW-1185">Reference proteome</keyword>
<evidence type="ECO:0000256" key="1">
    <source>
        <dbReference type="SAM" id="MobiDB-lite"/>
    </source>
</evidence>
<protein>
    <submittedName>
        <fullName evidence="2">Uncharacterized protein</fullName>
    </submittedName>
</protein>
<sequence length="171" mass="19065">MRQSKATRQSKLMRFISSPIRTLTKAKNFYMRSLEDCAAKVGYGGGVGGYTASQVPQLPRSFSVNSSSSNDDEDLRQLLRTASSKKNNDAEKGDNKAAGSDMNRRGRPNVSIKQPTMNNGMGMRSYSVGLKMGRIDEERASTFEEDEVEMKADFYTRSRSYAVNKRFAGFV</sequence>
<dbReference type="OMA" id="GMGMRSY"/>
<name>A0A2P6PK56_ROSCH</name>